<name>A0A7S9LNF5_9RHOB</name>
<gene>
    <name evidence="2" type="ORF">I0K15_10820</name>
</gene>
<dbReference type="EMBL" id="CP064942">
    <property type="protein sequence ID" value="QPH52318.1"/>
    <property type="molecule type" value="Genomic_DNA"/>
</dbReference>
<protein>
    <submittedName>
        <fullName evidence="2">Uncharacterized protein</fullName>
    </submittedName>
</protein>
<sequence length="92" mass="9996">MKIVYGVVAFGLLGFFLFALFIAHDAVTGLIEGRPDTIRRGGSASSTLRDRVFDGEDIFTYVVELLFAGMIIAVLVVMVLRALRKGSDGADR</sequence>
<organism evidence="2 3">
    <name type="scientific">Pontivivens ytuae</name>
    <dbReference type="NCBI Taxonomy" id="2789856"/>
    <lineage>
        <taxon>Bacteria</taxon>
        <taxon>Pseudomonadati</taxon>
        <taxon>Pseudomonadota</taxon>
        <taxon>Alphaproteobacteria</taxon>
        <taxon>Rhodobacterales</taxon>
        <taxon>Paracoccaceae</taxon>
        <taxon>Pontivivens</taxon>
    </lineage>
</organism>
<dbReference type="KEGG" id="poz:I0K15_10820"/>
<keyword evidence="1" id="KW-0472">Membrane</keyword>
<feature type="transmembrane region" description="Helical" evidence="1">
    <location>
        <begin position="58"/>
        <end position="83"/>
    </location>
</feature>
<dbReference type="Proteomes" id="UP000594800">
    <property type="component" value="Chromosome"/>
</dbReference>
<keyword evidence="1" id="KW-1133">Transmembrane helix</keyword>
<evidence type="ECO:0000256" key="1">
    <source>
        <dbReference type="SAM" id="Phobius"/>
    </source>
</evidence>
<dbReference type="RefSeq" id="WP_196101532.1">
    <property type="nucleotide sequence ID" value="NZ_CP064942.1"/>
</dbReference>
<evidence type="ECO:0000313" key="2">
    <source>
        <dbReference type="EMBL" id="QPH52318.1"/>
    </source>
</evidence>
<dbReference type="AlphaFoldDB" id="A0A7S9LNF5"/>
<proteinExistence type="predicted"/>
<reference evidence="2 3" key="1">
    <citation type="submission" date="2020-11" db="EMBL/GenBank/DDBJ databases">
        <title>Description of Pontivivens ytuae sp. nov. isolated from deep sea sediment of Mariana Trench.</title>
        <authorList>
            <person name="Wang Z."/>
            <person name="Sun Q.-L."/>
            <person name="Xu X.-D."/>
            <person name="Tang Y.-Z."/>
            <person name="Zhang J."/>
        </authorList>
    </citation>
    <scope>NUCLEOTIDE SEQUENCE [LARGE SCALE GENOMIC DNA]</scope>
    <source>
        <strain evidence="2 3">MT2928</strain>
    </source>
</reference>
<accession>A0A7S9LNF5</accession>
<keyword evidence="3" id="KW-1185">Reference proteome</keyword>
<keyword evidence="1" id="KW-0812">Transmembrane</keyword>
<evidence type="ECO:0000313" key="3">
    <source>
        <dbReference type="Proteomes" id="UP000594800"/>
    </source>
</evidence>